<feature type="compositionally biased region" description="Polar residues" evidence="1">
    <location>
        <begin position="95"/>
        <end position="117"/>
    </location>
</feature>
<evidence type="ECO:0000313" key="3">
    <source>
        <dbReference type="Proteomes" id="UP000837857"/>
    </source>
</evidence>
<reference evidence="2" key="1">
    <citation type="submission" date="2022-03" db="EMBL/GenBank/DDBJ databases">
        <authorList>
            <person name="Martin H S."/>
        </authorList>
    </citation>
    <scope>NUCLEOTIDE SEQUENCE</scope>
</reference>
<gene>
    <name evidence="2" type="ORF">IPOD504_LOCUS10476</name>
</gene>
<sequence length="126" mass="13904">MIEISTKKVDDRFSNWHPTGRINDTRNEDKKPAASSVAAIKNVTLEEQGAIWSVSRHLLSENPSPCNLLSNASTNSSMFFALRRFLLHSCASTRNTTSVELGGSRSCTNEPSSTSSPWGVVHLRNR</sequence>
<feature type="non-terminal residue" evidence="2">
    <location>
        <position position="126"/>
    </location>
</feature>
<evidence type="ECO:0000256" key="1">
    <source>
        <dbReference type="SAM" id="MobiDB-lite"/>
    </source>
</evidence>
<dbReference type="EMBL" id="OW152837">
    <property type="protein sequence ID" value="CAH2058181.1"/>
    <property type="molecule type" value="Genomic_DNA"/>
</dbReference>
<dbReference type="Proteomes" id="UP000837857">
    <property type="component" value="Chromosome 25"/>
</dbReference>
<evidence type="ECO:0000313" key="2">
    <source>
        <dbReference type="EMBL" id="CAH2058181.1"/>
    </source>
</evidence>
<protein>
    <submittedName>
        <fullName evidence="2">Uncharacterized protein</fullName>
    </submittedName>
</protein>
<organism evidence="2 3">
    <name type="scientific">Iphiclides podalirius</name>
    <name type="common">scarce swallowtail</name>
    <dbReference type="NCBI Taxonomy" id="110791"/>
    <lineage>
        <taxon>Eukaryota</taxon>
        <taxon>Metazoa</taxon>
        <taxon>Ecdysozoa</taxon>
        <taxon>Arthropoda</taxon>
        <taxon>Hexapoda</taxon>
        <taxon>Insecta</taxon>
        <taxon>Pterygota</taxon>
        <taxon>Neoptera</taxon>
        <taxon>Endopterygota</taxon>
        <taxon>Lepidoptera</taxon>
        <taxon>Glossata</taxon>
        <taxon>Ditrysia</taxon>
        <taxon>Papilionoidea</taxon>
        <taxon>Papilionidae</taxon>
        <taxon>Papilioninae</taxon>
        <taxon>Iphiclides</taxon>
    </lineage>
</organism>
<accession>A0ABN8IM16</accession>
<name>A0ABN8IM16_9NEOP</name>
<keyword evidence="3" id="KW-1185">Reference proteome</keyword>
<proteinExistence type="predicted"/>
<feature type="region of interest" description="Disordered" evidence="1">
    <location>
        <begin position="95"/>
        <end position="126"/>
    </location>
</feature>